<keyword evidence="1" id="KW-0472">Membrane</keyword>
<protein>
    <recommendedName>
        <fullName evidence="3">ABC-2 type transporter domain-containing protein</fullName>
    </recommendedName>
</protein>
<keyword evidence="1" id="KW-1133">Transmembrane helix</keyword>
<accession>A0A7R8VZU7</accession>
<sequence length="129" mass="14703">MFIFVCLQVISSLMYLVISYILTDQIMDPQRMGLFIMLGVTVSLTAQGAGFLVGVTTPIKGSVFAMYGLNRTNLECDILYCHMKLPSKILQTLDMEDVDIWGNMEMLVGMWCLIHLTTIVAIWFRLNRR</sequence>
<keyword evidence="1" id="KW-0812">Transmembrane</keyword>
<gene>
    <name evidence="2" type="ORF">TDIB3V08_LOCUS12092</name>
</gene>
<evidence type="ECO:0008006" key="3">
    <source>
        <dbReference type="Google" id="ProtNLM"/>
    </source>
</evidence>
<proteinExistence type="predicted"/>
<feature type="transmembrane region" description="Helical" evidence="1">
    <location>
        <begin position="106"/>
        <end position="126"/>
    </location>
</feature>
<dbReference type="AlphaFoldDB" id="A0A7R8VZU7"/>
<feature type="transmembrane region" description="Helical" evidence="1">
    <location>
        <begin position="34"/>
        <end position="59"/>
    </location>
</feature>
<evidence type="ECO:0000256" key="1">
    <source>
        <dbReference type="SAM" id="Phobius"/>
    </source>
</evidence>
<dbReference type="EMBL" id="OA577775">
    <property type="protein sequence ID" value="CAD7205942.1"/>
    <property type="molecule type" value="Genomic_DNA"/>
</dbReference>
<reference evidence="2" key="1">
    <citation type="submission" date="2020-11" db="EMBL/GenBank/DDBJ databases">
        <authorList>
            <person name="Tran Van P."/>
        </authorList>
    </citation>
    <scope>NUCLEOTIDE SEQUENCE</scope>
</reference>
<name>A0A7R8VZU7_TIMDO</name>
<evidence type="ECO:0000313" key="2">
    <source>
        <dbReference type="EMBL" id="CAD7205942.1"/>
    </source>
</evidence>
<feature type="transmembrane region" description="Helical" evidence="1">
    <location>
        <begin position="6"/>
        <end position="22"/>
    </location>
</feature>
<organism evidence="2">
    <name type="scientific">Timema douglasi</name>
    <name type="common">Walking stick</name>
    <dbReference type="NCBI Taxonomy" id="61478"/>
    <lineage>
        <taxon>Eukaryota</taxon>
        <taxon>Metazoa</taxon>
        <taxon>Ecdysozoa</taxon>
        <taxon>Arthropoda</taxon>
        <taxon>Hexapoda</taxon>
        <taxon>Insecta</taxon>
        <taxon>Pterygota</taxon>
        <taxon>Neoptera</taxon>
        <taxon>Polyneoptera</taxon>
        <taxon>Phasmatodea</taxon>
        <taxon>Timematodea</taxon>
        <taxon>Timematoidea</taxon>
        <taxon>Timematidae</taxon>
        <taxon>Timema</taxon>
    </lineage>
</organism>